<accession>A0AAD9NYA0</accession>
<keyword evidence="2" id="KW-1133">Transmembrane helix</keyword>
<reference evidence="3" key="1">
    <citation type="journal article" date="2023" name="Mol. Biol. Evol.">
        <title>Third-Generation Sequencing Reveals the Adaptive Role of the Epigenome in Three Deep-Sea Polychaetes.</title>
        <authorList>
            <person name="Perez M."/>
            <person name="Aroh O."/>
            <person name="Sun Y."/>
            <person name="Lan Y."/>
            <person name="Juniper S.K."/>
            <person name="Young C.R."/>
            <person name="Angers B."/>
            <person name="Qian P.Y."/>
        </authorList>
    </citation>
    <scope>NUCLEOTIDE SEQUENCE</scope>
    <source>
        <strain evidence="3">R07B-5</strain>
    </source>
</reference>
<evidence type="ECO:0000256" key="2">
    <source>
        <dbReference type="SAM" id="Phobius"/>
    </source>
</evidence>
<proteinExistence type="predicted"/>
<dbReference type="Proteomes" id="UP001209878">
    <property type="component" value="Unassembled WGS sequence"/>
</dbReference>
<comment type="caution">
    <text evidence="3">The sequence shown here is derived from an EMBL/GenBank/DDBJ whole genome shotgun (WGS) entry which is preliminary data.</text>
</comment>
<sequence length="118" mass="12990">MEPPGEPACKPPPQMSRASRMSRGSFMSRTSRDPPSPRFEFSNFTNYPNEAAWHPTPSILTTRTDTSAISTQENITDKSMTSLSRAKFRLIIVLVGVATIICLGLVGVAIKLSSKQKY</sequence>
<organism evidence="3 4">
    <name type="scientific">Ridgeia piscesae</name>
    <name type="common">Tubeworm</name>
    <dbReference type="NCBI Taxonomy" id="27915"/>
    <lineage>
        <taxon>Eukaryota</taxon>
        <taxon>Metazoa</taxon>
        <taxon>Spiralia</taxon>
        <taxon>Lophotrochozoa</taxon>
        <taxon>Annelida</taxon>
        <taxon>Polychaeta</taxon>
        <taxon>Sedentaria</taxon>
        <taxon>Canalipalpata</taxon>
        <taxon>Sabellida</taxon>
        <taxon>Siboglinidae</taxon>
        <taxon>Ridgeia</taxon>
    </lineage>
</organism>
<gene>
    <name evidence="3" type="ORF">NP493_257g00011</name>
</gene>
<protein>
    <submittedName>
        <fullName evidence="3">Uncharacterized protein</fullName>
    </submittedName>
</protein>
<evidence type="ECO:0000313" key="4">
    <source>
        <dbReference type="Proteomes" id="UP001209878"/>
    </source>
</evidence>
<evidence type="ECO:0000313" key="3">
    <source>
        <dbReference type="EMBL" id="KAK2184662.1"/>
    </source>
</evidence>
<feature type="compositionally biased region" description="Pro residues" evidence="1">
    <location>
        <begin position="1"/>
        <end position="14"/>
    </location>
</feature>
<evidence type="ECO:0000256" key="1">
    <source>
        <dbReference type="SAM" id="MobiDB-lite"/>
    </source>
</evidence>
<keyword evidence="2" id="KW-0472">Membrane</keyword>
<keyword evidence="4" id="KW-1185">Reference proteome</keyword>
<name>A0AAD9NYA0_RIDPI</name>
<dbReference type="AlphaFoldDB" id="A0AAD9NYA0"/>
<dbReference type="EMBL" id="JAODUO010000257">
    <property type="protein sequence ID" value="KAK2184662.1"/>
    <property type="molecule type" value="Genomic_DNA"/>
</dbReference>
<feature type="transmembrane region" description="Helical" evidence="2">
    <location>
        <begin position="88"/>
        <end position="110"/>
    </location>
</feature>
<feature type="region of interest" description="Disordered" evidence="1">
    <location>
        <begin position="1"/>
        <end position="58"/>
    </location>
</feature>
<keyword evidence="2" id="KW-0812">Transmembrane</keyword>